<dbReference type="AlphaFoldDB" id="A0A146FPC0"/>
<feature type="compositionally biased region" description="Basic and acidic residues" evidence="1">
    <location>
        <begin position="42"/>
        <end position="56"/>
    </location>
</feature>
<dbReference type="Proteomes" id="UP000075230">
    <property type="component" value="Unassembled WGS sequence"/>
</dbReference>
<feature type="region of interest" description="Disordered" evidence="1">
    <location>
        <begin position="1"/>
        <end position="65"/>
    </location>
</feature>
<protein>
    <submittedName>
        <fullName evidence="2">NAD dependent epimerase/dehydratase family protein</fullName>
    </submittedName>
</protein>
<evidence type="ECO:0000256" key="1">
    <source>
        <dbReference type="SAM" id="MobiDB-lite"/>
    </source>
</evidence>
<evidence type="ECO:0000313" key="3">
    <source>
        <dbReference type="Proteomes" id="UP000075230"/>
    </source>
</evidence>
<dbReference type="EMBL" id="BCWF01000023">
    <property type="protein sequence ID" value="GAT27784.1"/>
    <property type="molecule type" value="Genomic_DNA"/>
</dbReference>
<reference evidence="2 3" key="1">
    <citation type="journal article" date="2016" name="DNA Res.">
        <title>Genome sequence of Aspergillus luchuensis NBRC 4314.</title>
        <authorList>
            <person name="Yamada O."/>
            <person name="Machida M."/>
            <person name="Hosoyama A."/>
            <person name="Goto M."/>
            <person name="Takahashi T."/>
            <person name="Futagami T."/>
            <person name="Yamagata Y."/>
            <person name="Takeuchi M."/>
            <person name="Kobayashi T."/>
            <person name="Koike H."/>
            <person name="Abe K."/>
            <person name="Asai K."/>
            <person name="Arita M."/>
            <person name="Fujita N."/>
            <person name="Fukuda K."/>
            <person name="Higa K."/>
            <person name="Horikawa H."/>
            <person name="Ishikawa T."/>
            <person name="Jinno K."/>
            <person name="Kato Y."/>
            <person name="Kirimura K."/>
            <person name="Mizutani O."/>
            <person name="Nakasone K."/>
            <person name="Sano M."/>
            <person name="Shiraishi Y."/>
            <person name="Tsukahara M."/>
            <person name="Gomi K."/>
        </authorList>
    </citation>
    <scope>NUCLEOTIDE SEQUENCE [LARGE SCALE GENOMIC DNA]</scope>
    <source>
        <strain evidence="2 3">RIB 2604</strain>
    </source>
</reference>
<reference evidence="3" key="2">
    <citation type="submission" date="2016-02" db="EMBL/GenBank/DDBJ databases">
        <title>Genome sequencing of Aspergillus luchuensis NBRC 4314.</title>
        <authorList>
            <person name="Yamada O."/>
        </authorList>
    </citation>
    <scope>NUCLEOTIDE SEQUENCE [LARGE SCALE GENOMIC DNA]</scope>
    <source>
        <strain evidence="3">RIB 2604</strain>
    </source>
</reference>
<organism evidence="2 3">
    <name type="scientific">Aspergillus kawachii</name>
    <name type="common">White koji mold</name>
    <name type="synonym">Aspergillus awamori var. kawachi</name>
    <dbReference type="NCBI Taxonomy" id="1069201"/>
    <lineage>
        <taxon>Eukaryota</taxon>
        <taxon>Fungi</taxon>
        <taxon>Dikarya</taxon>
        <taxon>Ascomycota</taxon>
        <taxon>Pezizomycotina</taxon>
        <taxon>Eurotiomycetes</taxon>
        <taxon>Eurotiomycetidae</taxon>
        <taxon>Eurotiales</taxon>
        <taxon>Aspergillaceae</taxon>
        <taxon>Aspergillus</taxon>
        <taxon>Aspergillus subgen. Circumdati</taxon>
    </lineage>
</organism>
<gene>
    <name evidence="2" type="ORF">RIB2604_02301410</name>
</gene>
<evidence type="ECO:0000313" key="2">
    <source>
        <dbReference type="EMBL" id="GAT27784.1"/>
    </source>
</evidence>
<sequence length="113" mass="12896">MSSSLTEKALVTATCNGSPPPRGFRDTNTQPSPRHKRRQREQRKTGEEGSYDRRQEALAPVPPIRTERRRLRRFCHCDTAHIRRRASHCLGPMGIRNTMSAIGGLREQAYLGR</sequence>
<proteinExistence type="predicted"/>
<name>A0A146FPC0_ASPKA</name>
<accession>A0A146FPC0</accession>
<comment type="caution">
    <text evidence="2">The sequence shown here is derived from an EMBL/GenBank/DDBJ whole genome shotgun (WGS) entry which is preliminary data.</text>
</comment>